<organism evidence="2 3">
    <name type="scientific">Rheinheimera salexigens</name>
    <dbReference type="NCBI Taxonomy" id="1628148"/>
    <lineage>
        <taxon>Bacteria</taxon>
        <taxon>Pseudomonadati</taxon>
        <taxon>Pseudomonadota</taxon>
        <taxon>Gammaproteobacteria</taxon>
        <taxon>Chromatiales</taxon>
        <taxon>Chromatiaceae</taxon>
        <taxon>Rheinheimera</taxon>
    </lineage>
</organism>
<feature type="transmembrane region" description="Helical" evidence="1">
    <location>
        <begin position="35"/>
        <end position="53"/>
    </location>
</feature>
<keyword evidence="3" id="KW-1185">Reference proteome</keyword>
<dbReference type="EMBL" id="MKEK01000001">
    <property type="protein sequence ID" value="OEY70462.1"/>
    <property type="molecule type" value="Genomic_DNA"/>
</dbReference>
<reference evidence="3" key="1">
    <citation type="submission" date="2016-09" db="EMBL/GenBank/DDBJ databases">
        <authorList>
            <person name="Wan X."/>
            <person name="Hou S."/>
        </authorList>
    </citation>
    <scope>NUCLEOTIDE SEQUENCE [LARGE SCALE GENOMIC DNA]</scope>
    <source>
        <strain evidence="3">KH87</strain>
    </source>
</reference>
<keyword evidence="1" id="KW-1133">Transmembrane helix</keyword>
<keyword evidence="1" id="KW-0472">Membrane</keyword>
<sequence length="241" mass="27337">MNNQFRIKLIVRRVKALSPLQWLQQGWQIFKQAPMIWLLMFFTLIFTAALGSLHTLLNIAALFISPFLTAGIYKSIVDIQQKKTIQYTDMFTPLQQPSCRMVFIRLAAINMLAAIPLSVLAQTIYNQQLEGINDPWLLLLFVASSIIIWMVFAYAVAIAYFLQEHRLLAIMQASFVACWRNITPLAVFAGLSFLLILLTVPTMFIGLIVVIPVLNIAFFLSFNDFFALQVNTKEGDGVLEV</sequence>
<evidence type="ECO:0008006" key="4">
    <source>
        <dbReference type="Google" id="ProtNLM"/>
    </source>
</evidence>
<evidence type="ECO:0000256" key="1">
    <source>
        <dbReference type="SAM" id="Phobius"/>
    </source>
</evidence>
<comment type="caution">
    <text evidence="2">The sequence shown here is derived from an EMBL/GenBank/DDBJ whole genome shotgun (WGS) entry which is preliminary data.</text>
</comment>
<dbReference type="Proteomes" id="UP000242258">
    <property type="component" value="Unassembled WGS sequence"/>
</dbReference>
<feature type="transmembrane region" description="Helical" evidence="1">
    <location>
        <begin position="203"/>
        <end position="222"/>
    </location>
</feature>
<feature type="transmembrane region" description="Helical" evidence="1">
    <location>
        <begin position="174"/>
        <end position="197"/>
    </location>
</feature>
<keyword evidence="1" id="KW-0812">Transmembrane</keyword>
<dbReference type="AlphaFoldDB" id="A0A1E7Q8E0"/>
<dbReference type="OrthoDB" id="6315319at2"/>
<dbReference type="RefSeq" id="WP_070050016.1">
    <property type="nucleotide sequence ID" value="NZ_CBCSDO010000009.1"/>
</dbReference>
<protein>
    <recommendedName>
        <fullName evidence="4">DUF624 domain-containing protein</fullName>
    </recommendedName>
</protein>
<feature type="transmembrane region" description="Helical" evidence="1">
    <location>
        <begin position="137"/>
        <end position="162"/>
    </location>
</feature>
<gene>
    <name evidence="2" type="ORF">BI198_13465</name>
</gene>
<proteinExistence type="predicted"/>
<feature type="transmembrane region" description="Helical" evidence="1">
    <location>
        <begin position="59"/>
        <end position="77"/>
    </location>
</feature>
<feature type="transmembrane region" description="Helical" evidence="1">
    <location>
        <begin position="102"/>
        <end position="125"/>
    </location>
</feature>
<evidence type="ECO:0000313" key="2">
    <source>
        <dbReference type="EMBL" id="OEY70462.1"/>
    </source>
</evidence>
<name>A0A1E7Q8E0_9GAMM</name>
<dbReference type="STRING" id="1628148.BI198_13465"/>
<accession>A0A1E7Q8E0</accession>
<evidence type="ECO:0000313" key="3">
    <source>
        <dbReference type="Proteomes" id="UP000242258"/>
    </source>
</evidence>